<comment type="caution">
    <text evidence="2">The sequence shown here is derived from an EMBL/GenBank/DDBJ whole genome shotgun (WGS) entry which is preliminary data.</text>
</comment>
<evidence type="ECO:0000313" key="2">
    <source>
        <dbReference type="EMBL" id="KAF6725276.1"/>
    </source>
</evidence>
<dbReference type="Proteomes" id="UP000646548">
    <property type="component" value="Unassembled WGS sequence"/>
</dbReference>
<dbReference type="AlphaFoldDB" id="A0A834CEL3"/>
<name>A0A834CEL3_ORYME</name>
<organism evidence="2 3">
    <name type="scientific">Oryzias melastigma</name>
    <name type="common">Marine medaka</name>
    <dbReference type="NCBI Taxonomy" id="30732"/>
    <lineage>
        <taxon>Eukaryota</taxon>
        <taxon>Metazoa</taxon>
        <taxon>Chordata</taxon>
        <taxon>Craniata</taxon>
        <taxon>Vertebrata</taxon>
        <taxon>Euteleostomi</taxon>
        <taxon>Actinopterygii</taxon>
        <taxon>Neopterygii</taxon>
        <taxon>Teleostei</taxon>
        <taxon>Neoteleostei</taxon>
        <taxon>Acanthomorphata</taxon>
        <taxon>Ovalentaria</taxon>
        <taxon>Atherinomorphae</taxon>
        <taxon>Beloniformes</taxon>
        <taxon>Adrianichthyidae</taxon>
        <taxon>Oryziinae</taxon>
        <taxon>Oryzias</taxon>
    </lineage>
</organism>
<proteinExistence type="predicted"/>
<evidence type="ECO:0000313" key="3">
    <source>
        <dbReference type="Proteomes" id="UP000646548"/>
    </source>
</evidence>
<dbReference type="EMBL" id="WKFB01000367">
    <property type="protein sequence ID" value="KAF6725276.1"/>
    <property type="molecule type" value="Genomic_DNA"/>
</dbReference>
<sequence>MKSGTMASRSDRLPRFVSADTEKSGPMEDWCPPVGLPASSIFRATLPPSAAERFQHLGQRHAAARLAQPGERAQPGGAQAMCAPVSVAMSSSVSTA</sequence>
<protein>
    <submittedName>
        <fullName evidence="2">Uncharacterized protein</fullName>
    </submittedName>
</protein>
<feature type="compositionally biased region" description="Basic and acidic residues" evidence="1">
    <location>
        <begin position="9"/>
        <end position="26"/>
    </location>
</feature>
<reference evidence="2" key="1">
    <citation type="journal article" name="BMC Genomics">
        <title>Long-read sequencing and de novo genome assembly of marine medaka (Oryzias melastigma).</title>
        <authorList>
            <person name="Liang P."/>
            <person name="Saqib H.S.A."/>
            <person name="Ni X."/>
            <person name="Shen Y."/>
        </authorList>
    </citation>
    <scope>NUCLEOTIDE SEQUENCE</scope>
    <source>
        <strain evidence="2">Bigg-433</strain>
    </source>
</reference>
<evidence type="ECO:0000256" key="1">
    <source>
        <dbReference type="SAM" id="MobiDB-lite"/>
    </source>
</evidence>
<accession>A0A834CEL3</accession>
<feature type="region of interest" description="Disordered" evidence="1">
    <location>
        <begin position="1"/>
        <end position="31"/>
    </location>
</feature>
<gene>
    <name evidence="2" type="ORF">FQA47_001580</name>
</gene>